<sequence>MKKLSRQLRELMVPRENALLLAQADAARDDGAWSKGAELYRQFVRLHPDRNGLWMQSGHCLKEMGRCRTALFDYLAVSHEEDKPEADFHAGVLLKHTGNSAAAKWAFARSAARGHALSVSELDRLARGETVLRRGFFERAVETGEDETRMLERLFALELAPLDWRRLAAAAEDAAIRGFTEPAQLLADLALVIGGPVAERQLPYRTILSASGLWGDRYARHLQSPAFASMKPAEALGRLIDTLDFDTPLADHRFGGGSLASQDADLISVVEADGGEDVARLQQAAAAIAVIKDRLFGEKDDCASGLVEAIITLSAAFPAKGRPVYAALPEQGGYSLAAILRRVCLNATAAIADRLAAQLRIAPAAVVASFAVPTARATLATCAASDTVPAVVAIEARSDDPAAQQKLSDLVALGLIPDSGSGAAERLLALAEQGRQAPMEYWFSVSAPTTPPALVGEIAIRVANALKRRGAAAQALLWTERAAAAVPELYTMDLGIQRKTNGDFAGAVSAFSWVLTNAPAHESATWELNSVVRECLNPREIADLVKQHPSFGTLYLATEEEERRKRAEANARSAPTKLAAVLDIVDLRDTLDFGAERLECHQIGWLRSEVGGKSFPRLVGVVAIRLCHVTRDPPQRLRLRFDGKTIDIVAPSPSGVDSNGVGKYYFNSWVDTRDLPRGPARLQAYVEQKSSGYSIFEETVVIDDLKPGEDYDRSDAFVPSPSEVEPGAGLVDRVLATPATAREATRSAFDRPVKRVLVMRLDQLGDLSASMPAIRRLREVFPQARFEGLVTPVNAYILRTSGLFDEIFTVDFTYDHGTRRRWLGRGAHGEIKRRYDATPVDIAIDLSPGDDSRPILTLINARYRAGFKPHRFDFLDFGIDLLTRDPVNRKEAVSHTAMISAFVEALATMFKPPPPRFPAATELLRHLEPLGLKPRDYIAIHVGARLAIKRWPLGHYIALAGLLRAETGRDIVMFSDDPVPEEQMAAIGAIGGIQLKAGRTEFDIFDALISNAAVFIGNDTGPKHLASMRGVKTVSVHMNQVNWNEWGQDGEGLIVSKRIPCCGCGIEDPSECGKAMACLDGLTPRELADAVGRVLQA</sequence>
<dbReference type="InterPro" id="IPR011990">
    <property type="entry name" value="TPR-like_helical_dom_sf"/>
</dbReference>
<dbReference type="Pfam" id="PF01075">
    <property type="entry name" value="Glyco_transf_9"/>
    <property type="match status" value="1"/>
</dbReference>
<name>A0A2S4MF00_9HYPH</name>
<dbReference type="SUPFAM" id="SSF53756">
    <property type="entry name" value="UDP-Glycosyltransferase/glycogen phosphorylase"/>
    <property type="match status" value="1"/>
</dbReference>
<keyword evidence="2 3" id="KW-0808">Transferase</keyword>
<dbReference type="EMBL" id="PQFZ01000004">
    <property type="protein sequence ID" value="POR53304.1"/>
    <property type="molecule type" value="Genomic_DNA"/>
</dbReference>
<organism evidence="3 4">
    <name type="scientific">Bosea psychrotolerans</name>
    <dbReference type="NCBI Taxonomy" id="1871628"/>
    <lineage>
        <taxon>Bacteria</taxon>
        <taxon>Pseudomonadati</taxon>
        <taxon>Pseudomonadota</taxon>
        <taxon>Alphaproteobacteria</taxon>
        <taxon>Hyphomicrobiales</taxon>
        <taxon>Boseaceae</taxon>
        <taxon>Bosea</taxon>
    </lineage>
</organism>
<dbReference type="InterPro" id="IPR002201">
    <property type="entry name" value="Glyco_trans_9"/>
</dbReference>
<dbReference type="GO" id="GO:0009244">
    <property type="term" value="P:lipopolysaccharide core region biosynthetic process"/>
    <property type="evidence" value="ECO:0007669"/>
    <property type="project" value="TreeGrafter"/>
</dbReference>
<evidence type="ECO:0000256" key="1">
    <source>
        <dbReference type="ARBA" id="ARBA00022676"/>
    </source>
</evidence>
<dbReference type="GO" id="GO:0008713">
    <property type="term" value="F:ADP-heptose-lipopolysaccharide heptosyltransferase activity"/>
    <property type="evidence" value="ECO:0007669"/>
    <property type="project" value="TreeGrafter"/>
</dbReference>
<gene>
    <name evidence="3" type="ORF">CYD53_104280</name>
</gene>
<dbReference type="AlphaFoldDB" id="A0A2S4MF00"/>
<dbReference type="InterPro" id="IPR051199">
    <property type="entry name" value="LPS_LOS_Heptosyltrfase"/>
</dbReference>
<dbReference type="Gene3D" id="3.40.50.2000">
    <property type="entry name" value="Glycogen Phosphorylase B"/>
    <property type="match status" value="2"/>
</dbReference>
<dbReference type="GO" id="GO:0005829">
    <property type="term" value="C:cytosol"/>
    <property type="evidence" value="ECO:0007669"/>
    <property type="project" value="TreeGrafter"/>
</dbReference>
<reference evidence="3 4" key="1">
    <citation type="submission" date="2018-01" db="EMBL/GenBank/DDBJ databases">
        <title>Genomic Encyclopedia of Type Strains, Phase III (KMG-III): the genomes of soil and plant-associated and newly described type strains.</title>
        <authorList>
            <person name="Whitman W."/>
        </authorList>
    </citation>
    <scope>NUCLEOTIDE SEQUENCE [LARGE SCALE GENOMIC DNA]</scope>
    <source>
        <strain evidence="3 4">1131</strain>
    </source>
</reference>
<dbReference type="SUPFAM" id="SSF48452">
    <property type="entry name" value="TPR-like"/>
    <property type="match status" value="1"/>
</dbReference>
<keyword evidence="1" id="KW-0328">Glycosyltransferase</keyword>
<evidence type="ECO:0000313" key="4">
    <source>
        <dbReference type="Proteomes" id="UP000236919"/>
    </source>
</evidence>
<protein>
    <submittedName>
        <fullName evidence="3">ADP-heptose:LPS heptosyltransferase</fullName>
    </submittedName>
</protein>
<dbReference type="PANTHER" id="PTHR30160">
    <property type="entry name" value="TETRAACYLDISACCHARIDE 4'-KINASE-RELATED"/>
    <property type="match status" value="1"/>
</dbReference>
<evidence type="ECO:0000256" key="2">
    <source>
        <dbReference type="ARBA" id="ARBA00022679"/>
    </source>
</evidence>
<dbReference type="PANTHER" id="PTHR30160:SF1">
    <property type="entry name" value="LIPOPOLYSACCHARIDE 1,2-N-ACETYLGLUCOSAMINETRANSFERASE-RELATED"/>
    <property type="match status" value="1"/>
</dbReference>
<proteinExistence type="predicted"/>
<dbReference type="CDD" id="cd03789">
    <property type="entry name" value="GT9_LPS_heptosyltransferase"/>
    <property type="match status" value="1"/>
</dbReference>
<accession>A0A2S4MF00</accession>
<keyword evidence="4" id="KW-1185">Reference proteome</keyword>
<evidence type="ECO:0000313" key="3">
    <source>
        <dbReference type="EMBL" id="POR53304.1"/>
    </source>
</evidence>
<dbReference type="RefSeq" id="WP_181011771.1">
    <property type="nucleotide sequence ID" value="NZ_PQFZ01000004.1"/>
</dbReference>
<dbReference type="Proteomes" id="UP000236919">
    <property type="component" value="Unassembled WGS sequence"/>
</dbReference>
<comment type="caution">
    <text evidence="3">The sequence shown here is derived from an EMBL/GenBank/DDBJ whole genome shotgun (WGS) entry which is preliminary data.</text>
</comment>
<dbReference type="Gene3D" id="1.25.40.10">
    <property type="entry name" value="Tetratricopeptide repeat domain"/>
    <property type="match status" value="1"/>
</dbReference>